<reference evidence="6 7" key="1">
    <citation type="submission" date="2015-06" db="EMBL/GenBank/DDBJ databases">
        <title>Draft genome sequence of Streptomyces leeuwenhoekii C58, which produces the novel lasso peptide, chaxapeptin.</title>
        <authorList>
            <person name="Yi Y."/>
            <person name="Hai D."/>
            <person name="Jaspars M."/>
            <person name="Sheng H."/>
            <person name="Rateb M.E."/>
            <person name="Bull A."/>
            <person name="Goodfellow M."/>
            <person name="Asenjo J.A."/>
            <person name="Ebel R."/>
        </authorList>
    </citation>
    <scope>NUCLEOTIDE SEQUENCE [LARGE SCALE GENOMIC DNA]</scope>
    <source>
        <strain evidence="6 7">C58</strain>
    </source>
</reference>
<dbReference type="InterPro" id="IPR019775">
    <property type="entry name" value="WD40_repeat_CS"/>
</dbReference>
<feature type="repeat" description="WD" evidence="3">
    <location>
        <begin position="620"/>
        <end position="661"/>
    </location>
</feature>
<dbReference type="CDD" id="cd00200">
    <property type="entry name" value="WD40"/>
    <property type="match status" value="2"/>
</dbReference>
<keyword evidence="2" id="KW-0677">Repeat</keyword>
<evidence type="ECO:0000256" key="1">
    <source>
        <dbReference type="ARBA" id="ARBA00022574"/>
    </source>
</evidence>
<feature type="repeat" description="WD" evidence="3">
    <location>
        <begin position="1122"/>
        <end position="1153"/>
    </location>
</feature>
<dbReference type="InterPro" id="IPR015943">
    <property type="entry name" value="WD40/YVTN_repeat-like_dom_sf"/>
</dbReference>
<dbReference type="PROSITE" id="PS00678">
    <property type="entry name" value="WD_REPEATS_1"/>
    <property type="match status" value="5"/>
</dbReference>
<evidence type="ECO:0000313" key="6">
    <source>
        <dbReference type="EMBL" id="KMS80416.1"/>
    </source>
</evidence>
<dbReference type="Pfam" id="PF00400">
    <property type="entry name" value="WD40"/>
    <property type="match status" value="14"/>
</dbReference>
<proteinExistence type="predicted"/>
<protein>
    <submittedName>
        <fullName evidence="6">WD40 repeat, subgroup</fullName>
    </submittedName>
</protein>
<feature type="domain" description="Novel STAND NTPase 1" evidence="5">
    <location>
        <begin position="81"/>
        <end position="478"/>
    </location>
</feature>
<dbReference type="InterPro" id="IPR036322">
    <property type="entry name" value="WD40_repeat_dom_sf"/>
</dbReference>
<evidence type="ECO:0000256" key="4">
    <source>
        <dbReference type="SAM" id="Phobius"/>
    </source>
</evidence>
<name>A0ABR5I1W3_STRLW</name>
<feature type="repeat" description="WD" evidence="3">
    <location>
        <begin position="672"/>
        <end position="703"/>
    </location>
</feature>
<dbReference type="PROSITE" id="PS50082">
    <property type="entry name" value="WD_REPEATS_2"/>
    <property type="match status" value="13"/>
</dbReference>
<dbReference type="PRINTS" id="PR00320">
    <property type="entry name" value="GPROTEINBRPT"/>
</dbReference>
<feature type="repeat" description="WD" evidence="3">
    <location>
        <begin position="1038"/>
        <end position="1079"/>
    </location>
</feature>
<keyword evidence="4" id="KW-0472">Membrane</keyword>
<evidence type="ECO:0000256" key="3">
    <source>
        <dbReference type="PROSITE-ProRule" id="PRU00221"/>
    </source>
</evidence>
<feature type="repeat" description="WD" evidence="3">
    <location>
        <begin position="578"/>
        <end position="619"/>
    </location>
</feature>
<feature type="repeat" description="WD" evidence="3">
    <location>
        <begin position="746"/>
        <end position="787"/>
    </location>
</feature>
<feature type="repeat" description="WD" evidence="3">
    <location>
        <begin position="788"/>
        <end position="829"/>
    </location>
</feature>
<dbReference type="EMBL" id="LFEH01000021">
    <property type="protein sequence ID" value="KMS80416.1"/>
    <property type="molecule type" value="Genomic_DNA"/>
</dbReference>
<gene>
    <name evidence="6" type="ORF">ACH49_07735</name>
</gene>
<dbReference type="RefSeq" id="WP_048572277.1">
    <property type="nucleotide sequence ID" value="NZ_LFEH01000021.1"/>
</dbReference>
<dbReference type="SMART" id="SM00320">
    <property type="entry name" value="WD40"/>
    <property type="match status" value="14"/>
</dbReference>
<dbReference type="PROSITE" id="PS51257">
    <property type="entry name" value="PROKAR_LIPOPROTEIN"/>
    <property type="match status" value="1"/>
</dbReference>
<dbReference type="PROSITE" id="PS50294">
    <property type="entry name" value="WD_REPEATS_REGION"/>
    <property type="match status" value="11"/>
</dbReference>
<comment type="caution">
    <text evidence="6">The sequence shown here is derived from an EMBL/GenBank/DDBJ whole genome shotgun (WGS) entry which is preliminary data.</text>
</comment>
<dbReference type="InterPro" id="IPR049052">
    <property type="entry name" value="nSTAND1"/>
</dbReference>
<dbReference type="Gene3D" id="3.40.50.300">
    <property type="entry name" value="P-loop containing nucleotide triphosphate hydrolases"/>
    <property type="match status" value="1"/>
</dbReference>
<dbReference type="InterPro" id="IPR001680">
    <property type="entry name" value="WD40_rpt"/>
</dbReference>
<keyword evidence="7" id="KW-1185">Reference proteome</keyword>
<evidence type="ECO:0000313" key="7">
    <source>
        <dbReference type="Proteomes" id="UP000037274"/>
    </source>
</evidence>
<dbReference type="SUPFAM" id="SSF52540">
    <property type="entry name" value="P-loop containing nucleoside triphosphate hydrolases"/>
    <property type="match status" value="1"/>
</dbReference>
<sequence>MRHRLQVTLQIMLALVACLLGIATNYATSTDEAPWLLEVIRRGSVPAIGLLVVAMVVGQVVVYRLENPAPARTEWPRDRIPYPGLDPYAEDEAAVYFGRETQAAELTRRLHAAAPRPADRFLLLTGASGSGKSSLVRAGVLPRLRRRRWTIVPAFSPGPNPLGALAASLAVAGGGREPADAVLRRLRRSPDSLATELARLRGGQFRRLLLVIDQFEELVTLAGEREQARFLDALHAGLRQEPSVRVLATCRVDLLGRLLATGHAPFLQHPVAIGTLSRSQLVQVVERPGALVGISFAPGLVETIVDDTGTDDALPLLAYLLQELYFACGPGGTVTEETYRQLGGVAGALSRQADNTVAALDIPGGIEFVLRVLLKFVTLEERDLARRPVQLSELDSEERYVVDAFIDARLVRSYAAGDTAGAGDAGGRREAYAEVTHEALFRQWAPLRQEAEARAEQLRERAELERWAADWERSGRSADYLLTGERLAAAQRWLAALEEAGQTSAPARALIDASQRRDLAFLGRVSDSIGRQVLASAETEPERALLLSLAALGECAPTPAARRALMTALAVSHLRTTLDGHSDTVRDVVWSPDGRLLATASRDGTARVYEAGSGRPLRVLPCDGAMVESVAFSPDSARVATAGRDHVVRVWDAASGEPVQRLTGAGDIGRRVAWSPDGSRIAATFKDRTVRVWEAATGRLVHALHGHTGDVWGVAWAPDGSRLATASHDRTVLVWDAATGRAVTTLRGHTEFVEGVAWSPDGQSLATGSGDHTTRVWDARTGALRLLLRGHTDYVWNPAFSPDGRLLATPSSDRTVRIVSTEGAKVVAVLRGHADTVWAVAWSPSGDQLATASTDGTGRVWDLEPRGAESVLVRGHDGPVNQTAWSGDGSRLATASDDGTARIWDAGSGAPAGPVTTLGERVWSVAWASHGDRLALGTADGLVRVVDGAGGTVFELRGEPVEGCAWSPDARRLATGGHDGTVRVMSAVDGTELHKMTGHQDWVGRVAWSPSGRKLASCSDDRTCRLWDTADGTQLTVLRGHGNYVEDAAWSPDEARVATASGDWTAAVWDAATGRRIDVLKGHEGRVRAVSWSPDGRLIATGSDDRTVRIWSAATFEEVAIVGVHRDKVTSVAWSQDGTRLLTASADATARVWPADPDYDRLEARARGRVFRTLDEEERRQHLLPPDPRLSQ</sequence>
<evidence type="ECO:0000259" key="5">
    <source>
        <dbReference type="Pfam" id="PF20703"/>
    </source>
</evidence>
<dbReference type="InterPro" id="IPR020472">
    <property type="entry name" value="WD40_PAC1"/>
</dbReference>
<dbReference type="SUPFAM" id="SSF50978">
    <property type="entry name" value="WD40 repeat-like"/>
    <property type="match status" value="2"/>
</dbReference>
<feature type="repeat" description="WD" evidence="3">
    <location>
        <begin position="830"/>
        <end position="864"/>
    </location>
</feature>
<organism evidence="6 7">
    <name type="scientific">Streptomyces leeuwenhoekii</name>
    <dbReference type="NCBI Taxonomy" id="1437453"/>
    <lineage>
        <taxon>Bacteria</taxon>
        <taxon>Bacillati</taxon>
        <taxon>Actinomycetota</taxon>
        <taxon>Actinomycetes</taxon>
        <taxon>Kitasatosporales</taxon>
        <taxon>Streptomycetaceae</taxon>
        <taxon>Streptomyces</taxon>
    </lineage>
</organism>
<feature type="repeat" description="WD" evidence="3">
    <location>
        <begin position="954"/>
        <end position="995"/>
    </location>
</feature>
<feature type="repeat" description="WD" evidence="3">
    <location>
        <begin position="1080"/>
        <end position="1121"/>
    </location>
</feature>
<keyword evidence="1 3" id="KW-0853">WD repeat</keyword>
<accession>A0ABR5I1W3</accession>
<feature type="repeat" description="WD" evidence="3">
    <location>
        <begin position="704"/>
        <end position="745"/>
    </location>
</feature>
<feature type="repeat" description="WD" evidence="3">
    <location>
        <begin position="873"/>
        <end position="905"/>
    </location>
</feature>
<keyword evidence="4" id="KW-1133">Transmembrane helix</keyword>
<feature type="transmembrane region" description="Helical" evidence="4">
    <location>
        <begin position="45"/>
        <end position="65"/>
    </location>
</feature>
<dbReference type="Gene3D" id="2.130.10.10">
    <property type="entry name" value="YVTN repeat-like/Quinoprotein amine dehydrogenase"/>
    <property type="match status" value="6"/>
</dbReference>
<keyword evidence="4" id="KW-0812">Transmembrane</keyword>
<dbReference type="Proteomes" id="UP000037274">
    <property type="component" value="Unassembled WGS sequence"/>
</dbReference>
<dbReference type="InterPro" id="IPR027417">
    <property type="entry name" value="P-loop_NTPase"/>
</dbReference>
<feature type="repeat" description="WD" evidence="3">
    <location>
        <begin position="996"/>
        <end position="1037"/>
    </location>
</feature>
<evidence type="ECO:0000256" key="2">
    <source>
        <dbReference type="ARBA" id="ARBA00022737"/>
    </source>
</evidence>
<dbReference type="PANTHER" id="PTHR19879:SF9">
    <property type="entry name" value="TRANSCRIPTION INITIATION FACTOR TFIID SUBUNIT 5"/>
    <property type="match status" value="1"/>
</dbReference>
<dbReference type="Pfam" id="PF20703">
    <property type="entry name" value="nSTAND1"/>
    <property type="match status" value="1"/>
</dbReference>
<dbReference type="PANTHER" id="PTHR19879">
    <property type="entry name" value="TRANSCRIPTION INITIATION FACTOR TFIID"/>
    <property type="match status" value="1"/>
</dbReference>